<name>A0A392PX96_9FABA</name>
<keyword evidence="3" id="KW-1185">Reference proteome</keyword>
<evidence type="ECO:0000313" key="3">
    <source>
        <dbReference type="Proteomes" id="UP000265520"/>
    </source>
</evidence>
<organism evidence="2 3">
    <name type="scientific">Trifolium medium</name>
    <dbReference type="NCBI Taxonomy" id="97028"/>
    <lineage>
        <taxon>Eukaryota</taxon>
        <taxon>Viridiplantae</taxon>
        <taxon>Streptophyta</taxon>
        <taxon>Embryophyta</taxon>
        <taxon>Tracheophyta</taxon>
        <taxon>Spermatophyta</taxon>
        <taxon>Magnoliopsida</taxon>
        <taxon>eudicotyledons</taxon>
        <taxon>Gunneridae</taxon>
        <taxon>Pentapetalae</taxon>
        <taxon>rosids</taxon>
        <taxon>fabids</taxon>
        <taxon>Fabales</taxon>
        <taxon>Fabaceae</taxon>
        <taxon>Papilionoideae</taxon>
        <taxon>50 kb inversion clade</taxon>
        <taxon>NPAAA clade</taxon>
        <taxon>Hologalegina</taxon>
        <taxon>IRL clade</taxon>
        <taxon>Trifolieae</taxon>
        <taxon>Trifolium</taxon>
    </lineage>
</organism>
<dbReference type="InterPro" id="IPR054722">
    <property type="entry name" value="PolX-like_BBD"/>
</dbReference>
<dbReference type="AlphaFoldDB" id="A0A392PX96"/>
<proteinExistence type="predicted"/>
<reference evidence="2 3" key="1">
    <citation type="journal article" date="2018" name="Front. Plant Sci.">
        <title>Red Clover (Trifolium pratense) and Zigzag Clover (T. medium) - A Picture of Genomic Similarities and Differences.</title>
        <authorList>
            <person name="Dluhosova J."/>
            <person name="Istvanek J."/>
            <person name="Nedelnik J."/>
            <person name="Repkova J."/>
        </authorList>
    </citation>
    <scope>NUCLEOTIDE SEQUENCE [LARGE SCALE GENOMIC DNA]</scope>
    <source>
        <strain evidence="3">cv. 10/8</strain>
        <tissue evidence="2">Leaf</tissue>
    </source>
</reference>
<protein>
    <submittedName>
        <fullName evidence="2">Gag-pol polyprotein</fullName>
    </submittedName>
</protein>
<evidence type="ECO:0000259" key="1">
    <source>
        <dbReference type="Pfam" id="PF22936"/>
    </source>
</evidence>
<dbReference type="EMBL" id="LXQA010101974">
    <property type="protein sequence ID" value="MCI16681.1"/>
    <property type="molecule type" value="Genomic_DNA"/>
</dbReference>
<comment type="caution">
    <text evidence="2">The sequence shown here is derived from an EMBL/GenBank/DDBJ whole genome shotgun (WGS) entry which is preliminary data.</text>
</comment>
<dbReference type="Pfam" id="PF22936">
    <property type="entry name" value="Pol_BBD"/>
    <property type="match status" value="1"/>
</dbReference>
<feature type="non-terminal residue" evidence="2">
    <location>
        <position position="1"/>
    </location>
</feature>
<dbReference type="Proteomes" id="UP000265520">
    <property type="component" value="Unassembled WGS sequence"/>
</dbReference>
<accession>A0A392PX96</accession>
<evidence type="ECO:0000313" key="2">
    <source>
        <dbReference type="EMBL" id="MCI16681.1"/>
    </source>
</evidence>
<sequence>GYPNRPFQPRPDSVVVKTKKEWKPKGDDVSLIAHTSFRASSREDWYFDSGCSRHMTGVEKNLVDLKSYSTSFVTFGDGAKGEIKGIGKLINSGLPKLDNVLLVKGLTANLISISQLCDQGMKVNFTKSECLVTDDKGDVLMKGVRSKDNFYLWVSPEESHLSTCLIS</sequence>
<feature type="domain" description="Retrovirus-related Pol polyprotein from transposon TNT 1-94-like beta-barrel" evidence="1">
    <location>
        <begin position="45"/>
        <end position="120"/>
    </location>
</feature>